<proteinExistence type="predicted"/>
<dbReference type="Proteomes" id="UP000310017">
    <property type="component" value="Chromosome"/>
</dbReference>
<dbReference type="RefSeq" id="WP_138853995.1">
    <property type="nucleotide sequence ID" value="NZ_CP040710.1"/>
</dbReference>
<dbReference type="AlphaFoldDB" id="A0A5B7SX93"/>
<dbReference type="EMBL" id="CP040710">
    <property type="protein sequence ID" value="QCX01658.1"/>
    <property type="molecule type" value="Genomic_DNA"/>
</dbReference>
<sequence>MKKKKKIAFFGIKYFPSRGGTSRVAENLILNMVDEYDITIYCYKNKLAQNHIEGVKVVEFPRIKLGALGVFLYYFICYMHIRFKGKYDIVHAHKIDSFFFLKGIQKKAKVIATVHGVPYKDGVWGGIAKSFFKMNEKRFLRFNGVKTAISKPLAESYESKYGVNVVFIPNGINLLEESNGAIANFWPKDVPSDKPFVLFAARRIMSTKGLHTLLSAYKKINYKGNIFVAGELDFDPPYMKNVRKLGKGLNVSYLGYVSPLSALLQLVRRCEYFVFPSEIEGMSIMLLEVASTGKAVLASDIPENKQVFCDKEMLFFENKNVRDLADKLIWLENNKKEFERLGGLARDKVFAHYTWDKIILEYKSLYDRL</sequence>
<evidence type="ECO:0000313" key="4">
    <source>
        <dbReference type="EMBL" id="QCX01658.1"/>
    </source>
</evidence>
<dbReference type="PANTHER" id="PTHR46401">
    <property type="entry name" value="GLYCOSYLTRANSFERASE WBBK-RELATED"/>
    <property type="match status" value="1"/>
</dbReference>
<reference evidence="4 5" key="1">
    <citation type="submission" date="2019-05" db="EMBL/GenBank/DDBJ databases">
        <title>Genome sequencing of F202Z8.</title>
        <authorList>
            <person name="Kwon Y.M."/>
        </authorList>
    </citation>
    <scope>NUCLEOTIDE SEQUENCE [LARGE SCALE GENOMIC DNA]</scope>
    <source>
        <strain evidence="4 5">F202Z8</strain>
    </source>
</reference>
<name>A0A5B7SX93_9FLAO</name>
<dbReference type="OrthoDB" id="9811239at2"/>
<dbReference type="Pfam" id="PF13439">
    <property type="entry name" value="Glyco_transf_4"/>
    <property type="match status" value="1"/>
</dbReference>
<gene>
    <name evidence="4" type="ORF">FGM00_16635</name>
</gene>
<dbReference type="Pfam" id="PF00534">
    <property type="entry name" value="Glycos_transf_1"/>
    <property type="match status" value="1"/>
</dbReference>
<dbReference type="GO" id="GO:0009103">
    <property type="term" value="P:lipopolysaccharide biosynthetic process"/>
    <property type="evidence" value="ECO:0007669"/>
    <property type="project" value="TreeGrafter"/>
</dbReference>
<protein>
    <submittedName>
        <fullName evidence="4">Glycosyltransferase family 4 protein</fullName>
    </submittedName>
</protein>
<feature type="domain" description="Glycosyl transferase family 1" evidence="2">
    <location>
        <begin position="189"/>
        <end position="342"/>
    </location>
</feature>
<dbReference type="InterPro" id="IPR028098">
    <property type="entry name" value="Glyco_trans_4-like_N"/>
</dbReference>
<dbReference type="GO" id="GO:0016757">
    <property type="term" value="F:glycosyltransferase activity"/>
    <property type="evidence" value="ECO:0007669"/>
    <property type="project" value="InterPro"/>
</dbReference>
<feature type="domain" description="Glycosyltransferase subfamily 4-like N-terminal" evidence="3">
    <location>
        <begin position="19"/>
        <end position="174"/>
    </location>
</feature>
<accession>A0A5B7SX93</accession>
<dbReference type="Gene3D" id="3.40.50.2000">
    <property type="entry name" value="Glycogen Phosphorylase B"/>
    <property type="match status" value="2"/>
</dbReference>
<dbReference type="InterPro" id="IPR001296">
    <property type="entry name" value="Glyco_trans_1"/>
</dbReference>
<dbReference type="SUPFAM" id="SSF53756">
    <property type="entry name" value="UDP-Glycosyltransferase/glycogen phosphorylase"/>
    <property type="match status" value="1"/>
</dbReference>
<keyword evidence="1 4" id="KW-0808">Transferase</keyword>
<dbReference type="CDD" id="cd03801">
    <property type="entry name" value="GT4_PimA-like"/>
    <property type="match status" value="1"/>
</dbReference>
<dbReference type="KEGG" id="asag:FGM00_16635"/>
<evidence type="ECO:0000259" key="3">
    <source>
        <dbReference type="Pfam" id="PF13439"/>
    </source>
</evidence>
<evidence type="ECO:0000259" key="2">
    <source>
        <dbReference type="Pfam" id="PF00534"/>
    </source>
</evidence>
<evidence type="ECO:0000256" key="1">
    <source>
        <dbReference type="ARBA" id="ARBA00022679"/>
    </source>
</evidence>
<organism evidence="4 5">
    <name type="scientific">Aggregatimonas sangjinii</name>
    <dbReference type="NCBI Taxonomy" id="2583587"/>
    <lineage>
        <taxon>Bacteria</taxon>
        <taxon>Pseudomonadati</taxon>
        <taxon>Bacteroidota</taxon>
        <taxon>Flavobacteriia</taxon>
        <taxon>Flavobacteriales</taxon>
        <taxon>Flavobacteriaceae</taxon>
        <taxon>Aggregatimonas</taxon>
    </lineage>
</organism>
<evidence type="ECO:0000313" key="5">
    <source>
        <dbReference type="Proteomes" id="UP000310017"/>
    </source>
</evidence>
<dbReference type="PANTHER" id="PTHR46401:SF2">
    <property type="entry name" value="GLYCOSYLTRANSFERASE WBBK-RELATED"/>
    <property type="match status" value="1"/>
</dbReference>
<keyword evidence="5" id="KW-1185">Reference proteome</keyword>